<feature type="region of interest" description="Disordered" evidence="1">
    <location>
        <begin position="308"/>
        <end position="328"/>
    </location>
</feature>
<feature type="transmembrane region" description="Helical" evidence="2">
    <location>
        <begin position="20"/>
        <end position="37"/>
    </location>
</feature>
<dbReference type="HOGENOM" id="CLU_044614_3_1_1"/>
<organism evidence="3 4">
    <name type="scientific">Phlebiopsis gigantea (strain 11061_1 CR5-6)</name>
    <name type="common">White-rot fungus</name>
    <name type="synonym">Peniophora gigantea</name>
    <dbReference type="NCBI Taxonomy" id="745531"/>
    <lineage>
        <taxon>Eukaryota</taxon>
        <taxon>Fungi</taxon>
        <taxon>Dikarya</taxon>
        <taxon>Basidiomycota</taxon>
        <taxon>Agaricomycotina</taxon>
        <taxon>Agaricomycetes</taxon>
        <taxon>Polyporales</taxon>
        <taxon>Phanerochaetaceae</taxon>
        <taxon>Phlebiopsis</taxon>
    </lineage>
</organism>
<evidence type="ECO:0000313" key="4">
    <source>
        <dbReference type="Proteomes" id="UP000053257"/>
    </source>
</evidence>
<feature type="transmembrane region" description="Helical" evidence="2">
    <location>
        <begin position="204"/>
        <end position="226"/>
    </location>
</feature>
<feature type="transmembrane region" description="Helical" evidence="2">
    <location>
        <begin position="232"/>
        <end position="255"/>
    </location>
</feature>
<accession>A0A0C3S8B2</accession>
<keyword evidence="2" id="KW-1133">Transmembrane helix</keyword>
<keyword evidence="2" id="KW-0812">Transmembrane</keyword>
<feature type="compositionally biased region" description="Basic and acidic residues" evidence="1">
    <location>
        <begin position="308"/>
        <end position="317"/>
    </location>
</feature>
<feature type="transmembrane region" description="Helical" evidence="2">
    <location>
        <begin position="46"/>
        <end position="63"/>
    </location>
</feature>
<dbReference type="OrthoDB" id="3341077at2759"/>
<proteinExistence type="predicted"/>
<feature type="transmembrane region" description="Helical" evidence="2">
    <location>
        <begin position="119"/>
        <end position="143"/>
    </location>
</feature>
<evidence type="ECO:0000256" key="2">
    <source>
        <dbReference type="SAM" id="Phobius"/>
    </source>
</evidence>
<feature type="compositionally biased region" description="Polar residues" evidence="1">
    <location>
        <begin position="319"/>
        <end position="328"/>
    </location>
</feature>
<reference evidence="3 4" key="1">
    <citation type="journal article" date="2014" name="PLoS Genet.">
        <title>Analysis of the Phlebiopsis gigantea genome, transcriptome and secretome provides insight into its pioneer colonization strategies of wood.</title>
        <authorList>
            <person name="Hori C."/>
            <person name="Ishida T."/>
            <person name="Igarashi K."/>
            <person name="Samejima M."/>
            <person name="Suzuki H."/>
            <person name="Master E."/>
            <person name="Ferreira P."/>
            <person name="Ruiz-Duenas F.J."/>
            <person name="Held B."/>
            <person name="Canessa P."/>
            <person name="Larrondo L.F."/>
            <person name="Schmoll M."/>
            <person name="Druzhinina I.S."/>
            <person name="Kubicek C.P."/>
            <person name="Gaskell J.A."/>
            <person name="Kersten P."/>
            <person name="St John F."/>
            <person name="Glasner J."/>
            <person name="Sabat G."/>
            <person name="Splinter BonDurant S."/>
            <person name="Syed K."/>
            <person name="Yadav J."/>
            <person name="Mgbeahuruike A.C."/>
            <person name="Kovalchuk A."/>
            <person name="Asiegbu F.O."/>
            <person name="Lackner G."/>
            <person name="Hoffmeister D."/>
            <person name="Rencoret J."/>
            <person name="Gutierrez A."/>
            <person name="Sun H."/>
            <person name="Lindquist E."/>
            <person name="Barry K."/>
            <person name="Riley R."/>
            <person name="Grigoriev I.V."/>
            <person name="Henrissat B."/>
            <person name="Kues U."/>
            <person name="Berka R.M."/>
            <person name="Martinez A.T."/>
            <person name="Covert S.F."/>
            <person name="Blanchette R.A."/>
            <person name="Cullen D."/>
        </authorList>
    </citation>
    <scope>NUCLEOTIDE SEQUENCE [LARGE SCALE GENOMIC DNA]</scope>
    <source>
        <strain evidence="3 4">11061_1 CR5-6</strain>
    </source>
</reference>
<evidence type="ECO:0000256" key="1">
    <source>
        <dbReference type="SAM" id="MobiDB-lite"/>
    </source>
</evidence>
<dbReference type="AlphaFoldDB" id="A0A0C3S8B2"/>
<evidence type="ECO:0000313" key="3">
    <source>
        <dbReference type="EMBL" id="KIP07252.1"/>
    </source>
</evidence>
<keyword evidence="4" id="KW-1185">Reference proteome</keyword>
<gene>
    <name evidence="3" type="ORF">PHLGIDRAFT_19240</name>
</gene>
<feature type="transmembrane region" description="Helical" evidence="2">
    <location>
        <begin position="163"/>
        <end position="183"/>
    </location>
</feature>
<dbReference type="Proteomes" id="UP000053257">
    <property type="component" value="Unassembled WGS sequence"/>
</dbReference>
<keyword evidence="2" id="KW-0472">Membrane</keyword>
<protein>
    <submittedName>
        <fullName evidence="3">Uncharacterized protein</fullName>
    </submittedName>
</protein>
<feature type="transmembrane region" description="Helical" evidence="2">
    <location>
        <begin position="90"/>
        <end position="112"/>
    </location>
</feature>
<dbReference type="PROSITE" id="PS51257">
    <property type="entry name" value="PROKAR_LIPOPROTEIN"/>
    <property type="match status" value="1"/>
</dbReference>
<sequence>MARAVDVIHLIGFAVQSLLYGAYCILFIASGCILYYIRKSRGANKVVIGLSILLFVSCTLHYATEFNHFYVFLASHGTIEGLANESPAGIISDIAVSTTDFLGDLILIYRCWVIWQHNYYVIILPLLAASAGLILSAVIGAFVTGTTGLAVGRVIVPMGLASFILPLCTNVMVTTLIIGRIWYMTHEAATFSMQRNSATQKAMNIIIESGALYFAVQCVFVVTYAMQHPAEYAMILITPPIYGISSTLIIIHLGLGLSSEPSTVSISSISWARGTRRRAAGVSVDMPLTPASHEPAYTDDAVELTFSKGDDKQEKASRGQASTTSSVV</sequence>
<dbReference type="EMBL" id="KN840501">
    <property type="protein sequence ID" value="KIP07252.1"/>
    <property type="molecule type" value="Genomic_DNA"/>
</dbReference>
<name>A0A0C3S8B2_PHLG1</name>